<gene>
    <name evidence="2" type="ORF">BJ554DRAFT_1106</name>
</gene>
<dbReference type="Proteomes" id="UP000673691">
    <property type="component" value="Unassembled WGS sequence"/>
</dbReference>
<evidence type="ECO:0000256" key="1">
    <source>
        <dbReference type="SAM" id="MobiDB-lite"/>
    </source>
</evidence>
<dbReference type="AlphaFoldDB" id="A0A8H8DHN3"/>
<reference evidence="2 3" key="1">
    <citation type="journal article" name="Sci. Rep.">
        <title>Genome-scale phylogenetic analyses confirm Olpidium as the closest living zoosporic fungus to the non-flagellated, terrestrial fungi.</title>
        <authorList>
            <person name="Chang Y."/>
            <person name="Rochon D."/>
            <person name="Sekimoto S."/>
            <person name="Wang Y."/>
            <person name="Chovatia M."/>
            <person name="Sandor L."/>
            <person name="Salamov A."/>
            <person name="Grigoriev I.V."/>
            <person name="Stajich J.E."/>
            <person name="Spatafora J.W."/>
        </authorList>
    </citation>
    <scope>NUCLEOTIDE SEQUENCE [LARGE SCALE GENOMIC DNA]</scope>
    <source>
        <strain evidence="2">S191</strain>
    </source>
</reference>
<feature type="compositionally biased region" description="Basic and acidic residues" evidence="1">
    <location>
        <begin position="79"/>
        <end position="92"/>
    </location>
</feature>
<keyword evidence="3" id="KW-1185">Reference proteome</keyword>
<proteinExistence type="predicted"/>
<evidence type="ECO:0000313" key="2">
    <source>
        <dbReference type="EMBL" id="KAG5458633.1"/>
    </source>
</evidence>
<dbReference type="EMBL" id="JAEFCI010008164">
    <property type="protein sequence ID" value="KAG5458633.1"/>
    <property type="molecule type" value="Genomic_DNA"/>
</dbReference>
<protein>
    <submittedName>
        <fullName evidence="2">Uncharacterized protein</fullName>
    </submittedName>
</protein>
<name>A0A8H8DHN3_9FUNG</name>
<organism evidence="2 3">
    <name type="scientific">Olpidium bornovanus</name>
    <dbReference type="NCBI Taxonomy" id="278681"/>
    <lineage>
        <taxon>Eukaryota</taxon>
        <taxon>Fungi</taxon>
        <taxon>Fungi incertae sedis</taxon>
        <taxon>Olpidiomycota</taxon>
        <taxon>Olpidiomycotina</taxon>
        <taxon>Olpidiomycetes</taxon>
        <taxon>Olpidiales</taxon>
        <taxon>Olpidiaceae</taxon>
        <taxon>Olpidium</taxon>
    </lineage>
</organism>
<comment type="caution">
    <text evidence="2">The sequence shown here is derived from an EMBL/GenBank/DDBJ whole genome shotgun (WGS) entry which is preliminary data.</text>
</comment>
<evidence type="ECO:0000313" key="3">
    <source>
        <dbReference type="Proteomes" id="UP000673691"/>
    </source>
</evidence>
<sequence>MLLGMYPGSAAINRAFASFLDQIKNEREAAEPYIEQADLLEGAVALQHRTVLDAEDARGQVRAPQPLNSKFGRLARPGTTKESHEKRSRAAREAAYGSSLSGHGNQRAVLIQQMSIPGRALLKKLRVYATASCVVNVGLQSWLFWTVSNVLRGESARQDYLRVLTSSQFNLARVFQTTRLMTLAVLRNDTAEFAFQKGRLAEATETLRQSIRTAYAETLINAPTLIDLMVTPSMSEKLRTFPTDVTVDETNALYLMTEKYANKAGGHF</sequence>
<feature type="region of interest" description="Disordered" evidence="1">
    <location>
        <begin position="66"/>
        <end position="101"/>
    </location>
</feature>
<accession>A0A8H8DHN3</accession>